<evidence type="ECO:0000259" key="8">
    <source>
        <dbReference type="Pfam" id="PF07524"/>
    </source>
</evidence>
<evidence type="ECO:0000256" key="7">
    <source>
        <dbReference type="SAM" id="MobiDB-lite"/>
    </source>
</evidence>
<keyword evidence="4" id="KW-0805">Transcription regulation</keyword>
<feature type="domain" description="Bromodomain associated" evidence="8">
    <location>
        <begin position="56"/>
        <end position="124"/>
    </location>
</feature>
<sequence length="329" mass="37734">MPGMKRTFLEESTPAQSQIKKRKVTHYLHHTQPSYIPEPSNAELDYTGQHNDFFGQQLERAIALQCKGIGYDSMRPEAMEMFRGLVDGFMRNFTDHVRQSMLSARRTITVPHDWVNALSEAGMSSSSLLEPHLDMGVIPPSLLQPAFAPPKSADPPPPNLEDLLGPGLSGRAEKESKKYIPKHFPAFPSKHTWQATPVFTSRENDPRKIREKATEEGILAEQSLRKLMAAQKAGLQGDKARKQRRSKRMKKSDGLWQDAMKDLIAEEDEWAEKERTRQHFDDDEMEDSSWNQATDNQHKSQPERRKVNLQEGVHVNYNQKFWRKSARGF</sequence>
<gene>
    <name evidence="10" type="ORF">B0J11DRAFT_519851</name>
</gene>
<accession>A0A9P9IWC7</accession>
<keyword evidence="5" id="KW-0804">Transcription</keyword>
<evidence type="ECO:0000256" key="1">
    <source>
        <dbReference type="ARBA" id="ARBA00004123"/>
    </source>
</evidence>
<keyword evidence="11" id="KW-1185">Reference proteome</keyword>
<dbReference type="Proteomes" id="UP000700596">
    <property type="component" value="Unassembled WGS sequence"/>
</dbReference>
<feature type="compositionally biased region" description="Basic residues" evidence="7">
    <location>
        <begin position="241"/>
        <end position="250"/>
    </location>
</feature>
<name>A0A9P9IWC7_9PLEO</name>
<dbReference type="PANTHER" id="PTHR46469">
    <property type="entry name" value="TRANSCRIPTION INITIATION FACTOR TFIID SUBUNIT 8"/>
    <property type="match status" value="1"/>
</dbReference>
<dbReference type="InterPro" id="IPR019473">
    <property type="entry name" value="TFIID_su8_C"/>
</dbReference>
<feature type="compositionally biased region" description="Basic and acidic residues" evidence="7">
    <location>
        <begin position="296"/>
        <end position="308"/>
    </location>
</feature>
<dbReference type="GO" id="GO:0005669">
    <property type="term" value="C:transcription factor TFIID complex"/>
    <property type="evidence" value="ECO:0007669"/>
    <property type="project" value="InterPro"/>
</dbReference>
<feature type="region of interest" description="Disordered" evidence="7">
    <location>
        <begin position="272"/>
        <end position="310"/>
    </location>
</feature>
<evidence type="ECO:0000256" key="6">
    <source>
        <dbReference type="ARBA" id="ARBA00023242"/>
    </source>
</evidence>
<evidence type="ECO:0000256" key="4">
    <source>
        <dbReference type="ARBA" id="ARBA00023015"/>
    </source>
</evidence>
<evidence type="ECO:0000313" key="11">
    <source>
        <dbReference type="Proteomes" id="UP000700596"/>
    </source>
</evidence>
<dbReference type="OrthoDB" id="2193813at2759"/>
<dbReference type="InterPro" id="IPR006565">
    <property type="entry name" value="BTP"/>
</dbReference>
<feature type="domain" description="Transcription factor TFIID subunit 8 C-terminal" evidence="9">
    <location>
        <begin position="179"/>
        <end position="227"/>
    </location>
</feature>
<evidence type="ECO:0000256" key="5">
    <source>
        <dbReference type="ARBA" id="ARBA00023163"/>
    </source>
</evidence>
<dbReference type="GO" id="GO:0046982">
    <property type="term" value="F:protein heterodimerization activity"/>
    <property type="evidence" value="ECO:0007669"/>
    <property type="project" value="InterPro"/>
</dbReference>
<evidence type="ECO:0000313" key="10">
    <source>
        <dbReference type="EMBL" id="KAH7136067.1"/>
    </source>
</evidence>
<dbReference type="Pfam" id="PF07524">
    <property type="entry name" value="Bromo_TP"/>
    <property type="match status" value="1"/>
</dbReference>
<dbReference type="Pfam" id="PF10406">
    <property type="entry name" value="TAF8_C"/>
    <property type="match status" value="1"/>
</dbReference>
<evidence type="ECO:0000256" key="2">
    <source>
        <dbReference type="ARBA" id="ARBA00008767"/>
    </source>
</evidence>
<dbReference type="CDD" id="cd08049">
    <property type="entry name" value="TAF8"/>
    <property type="match status" value="1"/>
</dbReference>
<feature type="region of interest" description="Disordered" evidence="7">
    <location>
        <begin position="231"/>
        <end position="258"/>
    </location>
</feature>
<dbReference type="AlphaFoldDB" id="A0A9P9IWC7"/>
<dbReference type="Gene3D" id="1.10.20.10">
    <property type="entry name" value="Histone, subunit A"/>
    <property type="match status" value="1"/>
</dbReference>
<feature type="region of interest" description="Disordered" evidence="7">
    <location>
        <begin position="145"/>
        <end position="174"/>
    </location>
</feature>
<dbReference type="GO" id="GO:0006367">
    <property type="term" value="P:transcription initiation at RNA polymerase II promoter"/>
    <property type="evidence" value="ECO:0007669"/>
    <property type="project" value="TreeGrafter"/>
</dbReference>
<dbReference type="EMBL" id="JAGMWT010000002">
    <property type="protein sequence ID" value="KAH7136067.1"/>
    <property type="molecule type" value="Genomic_DNA"/>
</dbReference>
<comment type="similarity">
    <text evidence="2">Belongs to the TAF8 family.</text>
</comment>
<dbReference type="PANTHER" id="PTHR46469:SF1">
    <property type="entry name" value="TRANSCRIPTION INITIATION FACTOR TFIID SUBUNIT 8"/>
    <property type="match status" value="1"/>
</dbReference>
<dbReference type="InterPro" id="IPR037818">
    <property type="entry name" value="TAF8"/>
</dbReference>
<evidence type="ECO:0000259" key="9">
    <source>
        <dbReference type="Pfam" id="PF10406"/>
    </source>
</evidence>
<dbReference type="CDD" id="cd00076">
    <property type="entry name" value="HFD_SF"/>
    <property type="match status" value="1"/>
</dbReference>
<dbReference type="InterPro" id="IPR009072">
    <property type="entry name" value="Histone-fold"/>
</dbReference>
<protein>
    <recommendedName>
        <fullName evidence="3">Transcription initiation factor TFIID subunit 8</fullName>
    </recommendedName>
</protein>
<keyword evidence="6" id="KW-0539">Nucleus</keyword>
<comment type="caution">
    <text evidence="10">The sequence shown here is derived from an EMBL/GenBank/DDBJ whole genome shotgun (WGS) entry which is preliminary data.</text>
</comment>
<organism evidence="10 11">
    <name type="scientific">Dendryphion nanum</name>
    <dbReference type="NCBI Taxonomy" id="256645"/>
    <lineage>
        <taxon>Eukaryota</taxon>
        <taxon>Fungi</taxon>
        <taxon>Dikarya</taxon>
        <taxon>Ascomycota</taxon>
        <taxon>Pezizomycotina</taxon>
        <taxon>Dothideomycetes</taxon>
        <taxon>Pleosporomycetidae</taxon>
        <taxon>Pleosporales</taxon>
        <taxon>Torulaceae</taxon>
        <taxon>Dendryphion</taxon>
    </lineage>
</organism>
<comment type="subcellular location">
    <subcellularLocation>
        <location evidence="1">Nucleus</location>
    </subcellularLocation>
</comment>
<reference evidence="10" key="1">
    <citation type="journal article" date="2021" name="Nat. Commun.">
        <title>Genetic determinants of endophytism in the Arabidopsis root mycobiome.</title>
        <authorList>
            <person name="Mesny F."/>
            <person name="Miyauchi S."/>
            <person name="Thiergart T."/>
            <person name="Pickel B."/>
            <person name="Atanasova L."/>
            <person name="Karlsson M."/>
            <person name="Huettel B."/>
            <person name="Barry K.W."/>
            <person name="Haridas S."/>
            <person name="Chen C."/>
            <person name="Bauer D."/>
            <person name="Andreopoulos W."/>
            <person name="Pangilinan J."/>
            <person name="LaButti K."/>
            <person name="Riley R."/>
            <person name="Lipzen A."/>
            <person name="Clum A."/>
            <person name="Drula E."/>
            <person name="Henrissat B."/>
            <person name="Kohler A."/>
            <person name="Grigoriev I.V."/>
            <person name="Martin F.M."/>
            <person name="Hacquard S."/>
        </authorList>
    </citation>
    <scope>NUCLEOTIDE SEQUENCE</scope>
    <source>
        <strain evidence="10">MPI-CAGE-CH-0243</strain>
    </source>
</reference>
<proteinExistence type="inferred from homology"/>
<evidence type="ECO:0000256" key="3">
    <source>
        <dbReference type="ARBA" id="ARBA00017307"/>
    </source>
</evidence>